<gene>
    <name evidence="2" type="ORF">IZU98_11950</name>
</gene>
<dbReference type="Proteomes" id="UP000594430">
    <property type="component" value="Chromosome"/>
</dbReference>
<accession>A0A2L1WE61</accession>
<reference evidence="2 3" key="1">
    <citation type="submission" date="2020-11" db="EMBL/GenBank/DDBJ databases">
        <title>Pseudomonas fulva producing VIM-24.</title>
        <authorList>
            <person name="Liu S."/>
        </authorList>
    </citation>
    <scope>NUCLEOTIDE SEQUENCE [LARGE SCALE GENOMIC DNA]</scope>
    <source>
        <strain evidence="2 3">ZDHY414</strain>
    </source>
</reference>
<name>A0A2L1WE61_9PSED</name>
<dbReference type="EMBL" id="CP064946">
    <property type="protein sequence ID" value="QPH47141.1"/>
    <property type="molecule type" value="Genomic_DNA"/>
</dbReference>
<dbReference type="InterPro" id="IPR025391">
    <property type="entry name" value="DUF4123"/>
</dbReference>
<dbReference type="GeneID" id="93442396"/>
<sequence length="300" mass="33855">MTNTLSKKLFLPLRQAERYQLSAVLELSTLGPEQLKRLVPRDHRILHPLMQQAEFSNVRQCGIGLYAVKGKATVQSQSNLFWQLNELAADAICGWIVSALPTAALASHLAQANTVLGPDGQRYLLRYHTEHCLRVLHGRKDLPELVEWFAPIHSWWVPYPDANEEIWGCLMGGDRPATQALKDLTLDAACWEALAVDPLEHRLADQLKTSLTVSGQAKQCHSVRLGRVRKYLKAAREAGFIEQQDLITYVTHFALLGDRLTLEPIWQTAVKESLEQSLPLDQRLQTHLHRLIRQGPSCSI</sequence>
<feature type="domain" description="DUF4123" evidence="1">
    <location>
        <begin position="50"/>
        <end position="138"/>
    </location>
</feature>
<evidence type="ECO:0000313" key="2">
    <source>
        <dbReference type="EMBL" id="QPH47141.1"/>
    </source>
</evidence>
<protein>
    <submittedName>
        <fullName evidence="2">DUF4123 domain-containing protein</fullName>
    </submittedName>
</protein>
<dbReference type="AlphaFoldDB" id="A0A2L1WE61"/>
<dbReference type="Pfam" id="PF13503">
    <property type="entry name" value="DUF4123"/>
    <property type="match status" value="1"/>
</dbReference>
<evidence type="ECO:0000313" key="3">
    <source>
        <dbReference type="Proteomes" id="UP000594430"/>
    </source>
</evidence>
<evidence type="ECO:0000259" key="1">
    <source>
        <dbReference type="Pfam" id="PF13503"/>
    </source>
</evidence>
<organism evidence="2 3">
    <name type="scientific">Pseudomonas fulva</name>
    <dbReference type="NCBI Taxonomy" id="47880"/>
    <lineage>
        <taxon>Bacteria</taxon>
        <taxon>Pseudomonadati</taxon>
        <taxon>Pseudomonadota</taxon>
        <taxon>Gammaproteobacteria</taxon>
        <taxon>Pseudomonadales</taxon>
        <taxon>Pseudomonadaceae</taxon>
        <taxon>Pseudomonas</taxon>
    </lineage>
</organism>
<dbReference type="RefSeq" id="WP_042139225.1">
    <property type="nucleotide sequence ID" value="NZ_BQHM01000012.1"/>
</dbReference>
<proteinExistence type="predicted"/>